<proteinExistence type="inferred from homology"/>
<dbReference type="AlphaFoldDB" id="A0A9X2P5E8"/>
<dbReference type="InterPro" id="IPR036291">
    <property type="entry name" value="NAD(P)-bd_dom_sf"/>
</dbReference>
<name>A0A9X2P5E8_9BACT</name>
<dbReference type="InterPro" id="IPR002347">
    <property type="entry name" value="SDR_fam"/>
</dbReference>
<dbReference type="Proteomes" id="UP001142175">
    <property type="component" value="Unassembled WGS sequence"/>
</dbReference>
<dbReference type="PRINTS" id="PR00080">
    <property type="entry name" value="SDRFAMILY"/>
</dbReference>
<dbReference type="EMBL" id="JANSUY010000009">
    <property type="protein sequence ID" value="MCR9015697.1"/>
    <property type="molecule type" value="Genomic_DNA"/>
</dbReference>
<reference evidence="4" key="1">
    <citation type="submission" date="2022-08" db="EMBL/GenBank/DDBJ databases">
        <authorList>
            <person name="Zhang D."/>
        </authorList>
    </citation>
    <scope>NUCLEOTIDE SEQUENCE</scope>
    <source>
        <strain evidence="4">XJ19-11</strain>
    </source>
</reference>
<dbReference type="InterPro" id="IPR020904">
    <property type="entry name" value="Sc_DH/Rdtase_CS"/>
</dbReference>
<keyword evidence="2" id="KW-0560">Oxidoreductase</keyword>
<comment type="caution">
    <text evidence="4">The sequence shown here is derived from an EMBL/GenBank/DDBJ whole genome shotgun (WGS) entry which is preliminary data.</text>
</comment>
<dbReference type="PANTHER" id="PTHR42901">
    <property type="entry name" value="ALCOHOL DEHYDROGENASE"/>
    <property type="match status" value="1"/>
</dbReference>
<dbReference type="GO" id="GO:0016491">
    <property type="term" value="F:oxidoreductase activity"/>
    <property type="evidence" value="ECO:0007669"/>
    <property type="project" value="UniProtKB-KW"/>
</dbReference>
<evidence type="ECO:0000256" key="2">
    <source>
        <dbReference type="ARBA" id="ARBA00023002"/>
    </source>
</evidence>
<sequence length="269" mass="30310">MKHFVLITGASEGLGKSFAIEAAKKGMDLFLVSLPSTGLPGLCGLIRSNFDVLVDFLELDLCSEQSCIQLIAYVKSNNYPISFLINNAGVGGNYRFSDENFSTFDKMIQLNIKAFIMITHGLLDVLQSQESAFILNVSSMIAYYEGPFKQVYGATKSFIYYFSNSLRQELKNTHVHICVLTPAGIKTNINQFRICHYLGMFSKLSYLEPEYVAGMAIEKCLQKENKIIPGKLSRLIFLFSALLPHFIKEKLMQNTNTEIFNAQNSFKRI</sequence>
<dbReference type="PRINTS" id="PR00081">
    <property type="entry name" value="GDHRDH"/>
</dbReference>
<dbReference type="RefSeq" id="WP_258423559.1">
    <property type="nucleotide sequence ID" value="NZ_JANAEZ010000015.1"/>
</dbReference>
<evidence type="ECO:0000256" key="1">
    <source>
        <dbReference type="ARBA" id="ARBA00006484"/>
    </source>
</evidence>
<dbReference type="SUPFAM" id="SSF51735">
    <property type="entry name" value="NAD(P)-binding Rossmann-fold domains"/>
    <property type="match status" value="1"/>
</dbReference>
<gene>
    <name evidence="4" type="ORF">NU887_11680</name>
</gene>
<evidence type="ECO:0000256" key="3">
    <source>
        <dbReference type="RuleBase" id="RU000363"/>
    </source>
</evidence>
<dbReference type="PANTHER" id="PTHR42901:SF1">
    <property type="entry name" value="ALCOHOL DEHYDROGENASE"/>
    <property type="match status" value="1"/>
</dbReference>
<organism evidence="4 5">
    <name type="scientific">Aquiflexum gelatinilyticum</name>
    <dbReference type="NCBI Taxonomy" id="2961943"/>
    <lineage>
        <taxon>Bacteria</taxon>
        <taxon>Pseudomonadati</taxon>
        <taxon>Bacteroidota</taxon>
        <taxon>Cytophagia</taxon>
        <taxon>Cytophagales</taxon>
        <taxon>Cyclobacteriaceae</taxon>
        <taxon>Aquiflexum</taxon>
    </lineage>
</organism>
<accession>A0A9X2P5E8</accession>
<evidence type="ECO:0000313" key="4">
    <source>
        <dbReference type="EMBL" id="MCR9015697.1"/>
    </source>
</evidence>
<protein>
    <submittedName>
        <fullName evidence="4">SDR family NAD(P)-dependent oxidoreductase</fullName>
    </submittedName>
</protein>
<keyword evidence="5" id="KW-1185">Reference proteome</keyword>
<dbReference type="Pfam" id="PF00106">
    <property type="entry name" value="adh_short"/>
    <property type="match status" value="1"/>
</dbReference>
<dbReference type="PROSITE" id="PS00061">
    <property type="entry name" value="ADH_SHORT"/>
    <property type="match status" value="1"/>
</dbReference>
<dbReference type="Gene3D" id="3.40.50.720">
    <property type="entry name" value="NAD(P)-binding Rossmann-like Domain"/>
    <property type="match status" value="1"/>
</dbReference>
<dbReference type="CDD" id="cd05233">
    <property type="entry name" value="SDR_c"/>
    <property type="match status" value="1"/>
</dbReference>
<comment type="similarity">
    <text evidence="1 3">Belongs to the short-chain dehydrogenases/reductases (SDR) family.</text>
</comment>
<evidence type="ECO:0000313" key="5">
    <source>
        <dbReference type="Proteomes" id="UP001142175"/>
    </source>
</evidence>